<comment type="caution">
    <text evidence="3">The sequence shown here is derived from an EMBL/GenBank/DDBJ whole genome shotgun (WGS) entry which is preliminary data.</text>
</comment>
<evidence type="ECO:0000313" key="4">
    <source>
        <dbReference type="Proteomes" id="UP000016649"/>
    </source>
</evidence>
<protein>
    <submittedName>
        <fullName evidence="3">Type IV pilus assembly protein PilZ</fullName>
    </submittedName>
</protein>
<keyword evidence="1" id="KW-0472">Membrane</keyword>
<evidence type="ECO:0000256" key="1">
    <source>
        <dbReference type="SAM" id="Phobius"/>
    </source>
</evidence>
<keyword evidence="1" id="KW-0812">Transmembrane</keyword>
<organism evidence="3 4">
    <name type="scientific">Treponema lecithinolyticum ATCC 700332</name>
    <dbReference type="NCBI Taxonomy" id="1321815"/>
    <lineage>
        <taxon>Bacteria</taxon>
        <taxon>Pseudomonadati</taxon>
        <taxon>Spirochaetota</taxon>
        <taxon>Spirochaetia</taxon>
        <taxon>Spirochaetales</taxon>
        <taxon>Treponemataceae</taxon>
        <taxon>Treponema</taxon>
    </lineage>
</organism>
<sequence length="365" mass="41491">MLILQSGNAIAVRQNSNLVSIAVFILIVLSILIALRYVFASLGRSFIEAMRGKRRTSLDSALLKISGIRMGLNRNEIDFLDNFCRICGIVELPLISSTEYCISTPLKLIYRKICNREKNVPALQTENDKLMLFTIIHKIENAKRNLTMITNSSVFREGLAVMYSGADGIRYPSAILKNDEEGMILAIASDKNGVKIKPAPLSKINIYLELKTGIAYHIEARIIRYQVRRRFEEMVVMHTNNIQSMLQRKFKRISVSLPCTFHAVQISEGQTANEKRYTPKERSYTGTINDISAGGCKLKTVLPIKAGQYMQIDVQLKGERTDNIIGTVVRARKNEDTRDVVLHIRFVRMKKYARNTIFALTYDYN</sequence>
<dbReference type="RefSeq" id="WP_021687626.1">
    <property type="nucleotide sequence ID" value="NZ_KI260567.1"/>
</dbReference>
<dbReference type="Pfam" id="PF07238">
    <property type="entry name" value="PilZ"/>
    <property type="match status" value="1"/>
</dbReference>
<dbReference type="InterPro" id="IPR009875">
    <property type="entry name" value="PilZ_domain"/>
</dbReference>
<dbReference type="Gene3D" id="2.40.10.220">
    <property type="entry name" value="predicted glycosyltransferase like domains"/>
    <property type="match status" value="1"/>
</dbReference>
<keyword evidence="4" id="KW-1185">Reference proteome</keyword>
<feature type="domain" description="PilZ" evidence="2">
    <location>
        <begin position="247"/>
        <end position="362"/>
    </location>
</feature>
<reference evidence="3 4" key="1">
    <citation type="submission" date="2013-08" db="EMBL/GenBank/DDBJ databases">
        <authorList>
            <person name="Weinstock G."/>
            <person name="Sodergren E."/>
            <person name="Wylie T."/>
            <person name="Fulton L."/>
            <person name="Fulton R."/>
            <person name="Fronick C."/>
            <person name="O'Laughlin M."/>
            <person name="Godfrey J."/>
            <person name="Miner T."/>
            <person name="Herter B."/>
            <person name="Appelbaum E."/>
            <person name="Cordes M."/>
            <person name="Lek S."/>
            <person name="Wollam A."/>
            <person name="Pepin K.H."/>
            <person name="Palsikar V.B."/>
            <person name="Mitreva M."/>
            <person name="Wilson R.K."/>
        </authorList>
    </citation>
    <scope>NUCLEOTIDE SEQUENCE [LARGE SCALE GENOMIC DNA]</scope>
    <source>
        <strain evidence="3 4">ATCC 700332</strain>
    </source>
</reference>
<proteinExistence type="predicted"/>
<evidence type="ECO:0000313" key="3">
    <source>
        <dbReference type="EMBL" id="ERJ92663.1"/>
    </source>
</evidence>
<gene>
    <name evidence="3" type="ORF">HMPREF9193_01422</name>
</gene>
<feature type="transmembrane region" description="Helical" evidence="1">
    <location>
        <begin position="20"/>
        <end position="47"/>
    </location>
</feature>
<dbReference type="Proteomes" id="UP000016649">
    <property type="component" value="Unassembled WGS sequence"/>
</dbReference>
<evidence type="ECO:0000259" key="2">
    <source>
        <dbReference type="Pfam" id="PF07238"/>
    </source>
</evidence>
<dbReference type="EMBL" id="AWVH01000033">
    <property type="protein sequence ID" value="ERJ92663.1"/>
    <property type="molecule type" value="Genomic_DNA"/>
</dbReference>
<keyword evidence="1" id="KW-1133">Transmembrane helix</keyword>
<accession>A0ABN0NYL3</accession>
<name>A0ABN0NYL3_TRELE</name>